<name>A0ABQ9Y266_9EUKA</name>
<dbReference type="Proteomes" id="UP001281761">
    <property type="component" value="Unassembled WGS sequence"/>
</dbReference>
<evidence type="ECO:0000313" key="3">
    <source>
        <dbReference type="Proteomes" id="UP001281761"/>
    </source>
</evidence>
<evidence type="ECO:0000313" key="2">
    <source>
        <dbReference type="EMBL" id="KAK2957837.1"/>
    </source>
</evidence>
<reference evidence="2 3" key="1">
    <citation type="journal article" date="2022" name="bioRxiv">
        <title>Genomics of Preaxostyla Flagellates Illuminates Evolutionary Transitions and the Path Towards Mitochondrial Loss.</title>
        <authorList>
            <person name="Novak L.V.F."/>
            <person name="Treitli S.C."/>
            <person name="Pyrih J."/>
            <person name="Halakuc P."/>
            <person name="Pipaliya S.V."/>
            <person name="Vacek V."/>
            <person name="Brzon O."/>
            <person name="Soukal P."/>
            <person name="Eme L."/>
            <person name="Dacks J.B."/>
            <person name="Karnkowska A."/>
            <person name="Elias M."/>
            <person name="Hampl V."/>
        </authorList>
    </citation>
    <scope>NUCLEOTIDE SEQUENCE [LARGE SCALE GENOMIC DNA]</scope>
    <source>
        <strain evidence="2">NAU3</strain>
        <tissue evidence="2">Gut</tissue>
    </source>
</reference>
<keyword evidence="3" id="KW-1185">Reference proteome</keyword>
<comment type="caution">
    <text evidence="2">The sequence shown here is derived from an EMBL/GenBank/DDBJ whole genome shotgun (WGS) entry which is preliminary data.</text>
</comment>
<organism evidence="2 3">
    <name type="scientific">Blattamonas nauphoetae</name>
    <dbReference type="NCBI Taxonomy" id="2049346"/>
    <lineage>
        <taxon>Eukaryota</taxon>
        <taxon>Metamonada</taxon>
        <taxon>Preaxostyla</taxon>
        <taxon>Oxymonadida</taxon>
        <taxon>Blattamonas</taxon>
    </lineage>
</organism>
<gene>
    <name evidence="2" type="ORF">BLNAU_7271</name>
</gene>
<protein>
    <submittedName>
        <fullName evidence="2">Uncharacterized protein</fullName>
    </submittedName>
</protein>
<accession>A0ABQ9Y266</accession>
<proteinExistence type="predicted"/>
<dbReference type="EMBL" id="JARBJD010000043">
    <property type="protein sequence ID" value="KAK2957837.1"/>
    <property type="molecule type" value="Genomic_DNA"/>
</dbReference>
<feature type="region of interest" description="Disordered" evidence="1">
    <location>
        <begin position="1220"/>
        <end position="1256"/>
    </location>
</feature>
<feature type="compositionally biased region" description="Acidic residues" evidence="1">
    <location>
        <begin position="1222"/>
        <end position="1234"/>
    </location>
</feature>
<sequence length="1256" mass="140141">MTAATSTSHSSDSDSIDRLTVTAAEQNPFGRFNDLLASYSDPNEPNPLLYQQSLVTFLQRYLNHMSEDQRQDHLYRFGAANVHIESLVPIVSSHEDIFTLFHSTELSTSILLQLRFDQTKHRHLVNLSKLSELRPLISIDTLSNNLSFLFHSFLSDSQPYLENDNPNLPSSFSAFMNILCNEYLACTITGCRTAARSSLLTDFPALIEEVSFQLRLHQSPSNIILVVQKLIKISQNESDPVMKMAAFINSLTSQIISATNDDESHSMTLLSQCLQHTATFLNSNPHHIETFLEKIDLPSSLSYTPFHHDRHLSLIAILSQTDSPLFTKLSEPLLDPTFPLRSLLTPRSFTDPASSFFHLASTNPAFFHRIILTHVEHIVDVVLSTVLSTVLIVSDDSFKPSCIEFGRATENLIYLFGVLTKAKVDLKLDSDNSSLFASSLLTLLVLAAASTNKRLSSAAVYAFSSQFDLSEHHTQTLLFNTPTTFAVGDPFAQWSSRLTPTLLPLLLFAAVRIVTTPLVGLITLADISLRLAFFFHQQEQQQPTNLASSVSPLDRNMSEVDVERRDVVCLHLFPFIPVESQTLFLASFNAFHKSMQHVIHGSLVGVVECLIEMATVTSYDTPIALLTAMKKVAEVISNINQSTSSEQPNPQSVSPFEQAIVEKLKAAEGEERWKLLTQLIVVARDTPDIANELTRAENDAQALLILSVHTIRSSPPLNFNLDTNPETFNHIVQLAGHINNLPLVAMSLFHIADNVFTFVRTVPDESLLITQTLKLQELILNTLREIAPLRREGVEEGWIVGKDDVTSQIVDSCLTVLSFLILFDTFDPTPFVDSLVSLVVTADLHLLLFILLVLQQIEERTQNTSTPFSISKATAPFRGIHESSVTQQPLLSIVSSILLSVSLSTLAVSDPQMHFHPSSEMGGHSPQVADPSLLSQFLPGMNQNLISEIAMETVKSVCLILEERRANTSQALTSDDSSGITLNHEFWDTTPQQLFLALHNMIFPNDPTSISASTLIPLAPFLTRILTIVVPSTTDRVEILVLQDEQEQLLNSFLSLVLSLINTGTPSTLSTPPLSPLLSVLSIALVRLDTIPYLNLYTRFSLMFRRRGSTSNPNVRLFVLALCEEGMEDRNDLTQNLLSLEFQNKWKGANIKPSEDVWFQLKLEELRDSDDTLGYTLDADVFDRLDQIVNDDFDGVPQNFDDEEMADDFEELRQALLRLGDDEMDDPELDDFDDERLHLRDYPNDRHQSGGPAGEL</sequence>
<feature type="compositionally biased region" description="Basic and acidic residues" evidence="1">
    <location>
        <begin position="1235"/>
        <end position="1248"/>
    </location>
</feature>
<evidence type="ECO:0000256" key="1">
    <source>
        <dbReference type="SAM" id="MobiDB-lite"/>
    </source>
</evidence>